<evidence type="ECO:0000256" key="3">
    <source>
        <dbReference type="ARBA" id="ARBA00023163"/>
    </source>
</evidence>
<evidence type="ECO:0000256" key="1">
    <source>
        <dbReference type="ARBA" id="ARBA00023015"/>
    </source>
</evidence>
<protein>
    <submittedName>
        <fullName evidence="7">GATA transcription factor 26-like</fullName>
    </submittedName>
</protein>
<keyword evidence="3" id="KW-0804">Transcription</keyword>
<keyword evidence="2" id="KW-0238">DNA-binding</keyword>
<keyword evidence="1" id="KW-0805">Transcription regulation</keyword>
<dbReference type="GO" id="GO:0008270">
    <property type="term" value="F:zinc ion binding"/>
    <property type="evidence" value="ECO:0007669"/>
    <property type="project" value="InterPro"/>
</dbReference>
<keyword evidence="6" id="KW-1185">Reference proteome</keyword>
<dbReference type="PANTHER" id="PTHR46855">
    <property type="entry name" value="OSJNBB0038F03.10 PROTEIN"/>
    <property type="match status" value="1"/>
</dbReference>
<feature type="compositionally biased region" description="Polar residues" evidence="4">
    <location>
        <begin position="230"/>
        <end position="252"/>
    </location>
</feature>
<feature type="region of interest" description="Disordered" evidence="4">
    <location>
        <begin position="77"/>
        <end position="97"/>
    </location>
</feature>
<accession>A0A1U7VEI6</accession>
<dbReference type="InterPro" id="IPR044589">
    <property type="entry name" value="GATA26/27"/>
</dbReference>
<proteinExistence type="predicted"/>
<organism evidence="6 7">
    <name type="scientific">Nicotiana sylvestris</name>
    <name type="common">Wood tobacco</name>
    <name type="synonym">South American tobacco</name>
    <dbReference type="NCBI Taxonomy" id="4096"/>
    <lineage>
        <taxon>Eukaryota</taxon>
        <taxon>Viridiplantae</taxon>
        <taxon>Streptophyta</taxon>
        <taxon>Embryophyta</taxon>
        <taxon>Tracheophyta</taxon>
        <taxon>Spermatophyta</taxon>
        <taxon>Magnoliopsida</taxon>
        <taxon>eudicotyledons</taxon>
        <taxon>Gunneridae</taxon>
        <taxon>Pentapetalae</taxon>
        <taxon>asterids</taxon>
        <taxon>lamiids</taxon>
        <taxon>Solanales</taxon>
        <taxon>Solanaceae</taxon>
        <taxon>Nicotianoideae</taxon>
        <taxon>Nicotianeae</taxon>
        <taxon>Nicotiana</taxon>
    </lineage>
</organism>
<reference evidence="6" key="1">
    <citation type="journal article" date="2013" name="Genome Biol.">
        <title>Reference genomes and transcriptomes of Nicotiana sylvestris and Nicotiana tomentosiformis.</title>
        <authorList>
            <person name="Sierro N."/>
            <person name="Battey J.N."/>
            <person name="Ouadi S."/>
            <person name="Bovet L."/>
            <person name="Goepfert S."/>
            <person name="Bakaher N."/>
            <person name="Peitsch M.C."/>
            <person name="Ivanov N.V."/>
        </authorList>
    </citation>
    <scope>NUCLEOTIDE SEQUENCE [LARGE SCALE GENOMIC DNA]</scope>
</reference>
<dbReference type="Proteomes" id="UP000189701">
    <property type="component" value="Unplaced"/>
</dbReference>
<dbReference type="SUPFAM" id="SSF57716">
    <property type="entry name" value="Glucocorticoid receptor-like (DNA-binding domain)"/>
    <property type="match status" value="1"/>
</dbReference>
<dbReference type="CDD" id="cd00202">
    <property type="entry name" value="ZnF_GATA"/>
    <property type="match status" value="1"/>
</dbReference>
<dbReference type="Pfam" id="PF00320">
    <property type="entry name" value="GATA"/>
    <property type="match status" value="1"/>
</dbReference>
<dbReference type="PANTHER" id="PTHR46855:SF11">
    <property type="entry name" value="GATA TRANSCRIPTION FACTOR 26-LIKE"/>
    <property type="match status" value="1"/>
</dbReference>
<evidence type="ECO:0000259" key="5">
    <source>
        <dbReference type="SMART" id="SM00401"/>
    </source>
</evidence>
<name>A0A1U7VEI6_NICSY</name>
<evidence type="ECO:0000313" key="7">
    <source>
        <dbReference type="RefSeq" id="XP_009760739.1"/>
    </source>
</evidence>
<dbReference type="SMART" id="SM00401">
    <property type="entry name" value="ZnF_GATA"/>
    <property type="match status" value="1"/>
</dbReference>
<dbReference type="eggNOG" id="KOG1601">
    <property type="taxonomic scope" value="Eukaryota"/>
</dbReference>
<dbReference type="AlphaFoldDB" id="A0A1U7VEI6"/>
<dbReference type="GO" id="GO:0043565">
    <property type="term" value="F:sequence-specific DNA binding"/>
    <property type="evidence" value="ECO:0007669"/>
    <property type="project" value="InterPro"/>
</dbReference>
<evidence type="ECO:0000313" key="6">
    <source>
        <dbReference type="Proteomes" id="UP000189701"/>
    </source>
</evidence>
<dbReference type="InterPro" id="IPR000679">
    <property type="entry name" value="Znf_GATA"/>
</dbReference>
<dbReference type="Gene3D" id="3.30.50.10">
    <property type="entry name" value="Erythroid Transcription Factor GATA-1, subunit A"/>
    <property type="match status" value="1"/>
</dbReference>
<dbReference type="RefSeq" id="XP_009760739.1">
    <property type="nucleotide sequence ID" value="XM_009762437.1"/>
</dbReference>
<feature type="non-terminal residue" evidence="7">
    <location>
        <position position="1"/>
    </location>
</feature>
<gene>
    <name evidence="7" type="primary">LOC104213038</name>
</gene>
<dbReference type="InterPro" id="IPR013088">
    <property type="entry name" value="Znf_NHR/GATA"/>
</dbReference>
<dbReference type="GO" id="GO:0006355">
    <property type="term" value="P:regulation of DNA-templated transcription"/>
    <property type="evidence" value="ECO:0007669"/>
    <property type="project" value="InterPro"/>
</dbReference>
<feature type="domain" description="GATA-type" evidence="5">
    <location>
        <begin position="1"/>
        <end position="43"/>
    </location>
</feature>
<evidence type="ECO:0000256" key="4">
    <source>
        <dbReference type="SAM" id="MobiDB-lite"/>
    </source>
</evidence>
<evidence type="ECO:0000256" key="2">
    <source>
        <dbReference type="ARBA" id="ARBA00023125"/>
    </source>
</evidence>
<reference evidence="7" key="2">
    <citation type="submission" date="2025-08" db="UniProtKB">
        <authorList>
            <consortium name="RefSeq"/>
        </authorList>
    </citation>
    <scope>IDENTIFICATION</scope>
    <source>
        <tissue evidence="7">Leaf</tissue>
    </source>
</reference>
<sequence>TDTPLWRPGPPEKPVLCNACGSRWRIKGSLDDYIPKHANKETQSFLLAKLPSDVKPLVLAHDNQRLEVGQKVAGTDGSSACSEEKIDDISSSGSPGSFSENCMQMQGTNGKIIQLYFHTSGKIVSYMSMALDFIVIVHLLSGEAAKGPLWNPNSVPRRKRSKLKQYILSPVERLHRQLYHMLQEPEFANTSANEEEILIYQKSKSIPPDEIGNGAMLLISPSTAREDSKPQFTTAENNGSCSSNFRNENSSL</sequence>
<feature type="region of interest" description="Disordered" evidence="4">
    <location>
        <begin position="225"/>
        <end position="252"/>
    </location>
</feature>